<dbReference type="PANTHER" id="PTHR43689">
    <property type="entry name" value="HYDROLASE"/>
    <property type="match status" value="1"/>
</dbReference>
<dbReference type="KEGG" id="ppp:112283303"/>
<accession>A9STM7</accession>
<reference evidence="3 5" key="1">
    <citation type="journal article" date="2008" name="Science">
        <title>The Physcomitrella genome reveals evolutionary insights into the conquest of land by plants.</title>
        <authorList>
            <person name="Rensing S."/>
            <person name="Lang D."/>
            <person name="Zimmer A."/>
            <person name="Terry A."/>
            <person name="Salamov A."/>
            <person name="Shapiro H."/>
            <person name="Nishiyama T."/>
            <person name="Perroud P.-F."/>
            <person name="Lindquist E."/>
            <person name="Kamisugi Y."/>
            <person name="Tanahashi T."/>
            <person name="Sakakibara K."/>
            <person name="Fujita T."/>
            <person name="Oishi K."/>
            <person name="Shin-I T."/>
            <person name="Kuroki Y."/>
            <person name="Toyoda A."/>
            <person name="Suzuki Y."/>
            <person name="Hashimoto A."/>
            <person name="Yamaguchi K."/>
            <person name="Sugano A."/>
            <person name="Kohara Y."/>
            <person name="Fujiyama A."/>
            <person name="Anterola A."/>
            <person name="Aoki S."/>
            <person name="Ashton N."/>
            <person name="Barbazuk W.B."/>
            <person name="Barker E."/>
            <person name="Bennetzen J."/>
            <person name="Bezanilla M."/>
            <person name="Blankenship R."/>
            <person name="Cho S.H."/>
            <person name="Dutcher S."/>
            <person name="Estelle M."/>
            <person name="Fawcett J.A."/>
            <person name="Gundlach H."/>
            <person name="Hanada K."/>
            <person name="Heyl A."/>
            <person name="Hicks K.A."/>
            <person name="Hugh J."/>
            <person name="Lohr M."/>
            <person name="Mayer K."/>
            <person name="Melkozernov A."/>
            <person name="Murata T."/>
            <person name="Nelson D."/>
            <person name="Pils B."/>
            <person name="Prigge M."/>
            <person name="Reiss B."/>
            <person name="Renner T."/>
            <person name="Rombauts S."/>
            <person name="Rushton P."/>
            <person name="Sanderfoot A."/>
            <person name="Schween G."/>
            <person name="Shiu S.-H."/>
            <person name="Stueber K."/>
            <person name="Theodoulou F.L."/>
            <person name="Tu H."/>
            <person name="Van de Peer Y."/>
            <person name="Verrier P.J."/>
            <person name="Waters E."/>
            <person name="Wood A."/>
            <person name="Yang L."/>
            <person name="Cove D."/>
            <person name="Cuming A."/>
            <person name="Hasebe M."/>
            <person name="Lucas S."/>
            <person name="Mishler D.B."/>
            <person name="Reski R."/>
            <person name="Grigoriev I."/>
            <person name="Quatrano R.S."/>
            <person name="Boore J.L."/>
        </authorList>
    </citation>
    <scope>NUCLEOTIDE SEQUENCE [LARGE SCALE GENOMIC DNA]</scope>
    <source>
        <strain evidence="4 5">cv. Gransden 2004</strain>
    </source>
</reference>
<keyword evidence="1" id="KW-0472">Membrane</keyword>
<dbReference type="OrthoDB" id="19657at2759"/>
<dbReference type="Proteomes" id="UP000006727">
    <property type="component" value="Chromosome 6"/>
</dbReference>
<gene>
    <name evidence="4" type="primary">LOC112283303</name>
    <name evidence="3" type="ORF">PHYPA_009637</name>
</gene>
<evidence type="ECO:0000313" key="3">
    <source>
        <dbReference type="EMBL" id="PNR53261.1"/>
    </source>
</evidence>
<keyword evidence="1" id="KW-0812">Transmembrane</keyword>
<reference evidence="4" key="3">
    <citation type="submission" date="2020-12" db="UniProtKB">
        <authorList>
            <consortium name="EnsemblPlants"/>
        </authorList>
    </citation>
    <scope>IDENTIFICATION</scope>
</reference>
<dbReference type="eggNOG" id="KOG1454">
    <property type="taxonomic scope" value="Eukaryota"/>
</dbReference>
<dbReference type="HOGENOM" id="CLU_034044_0_0_1"/>
<dbReference type="OMA" id="HEECPTT"/>
<feature type="transmembrane region" description="Helical" evidence="1">
    <location>
        <begin position="21"/>
        <end position="40"/>
    </location>
</feature>
<keyword evidence="5" id="KW-1185">Reference proteome</keyword>
<dbReference type="InterPro" id="IPR000073">
    <property type="entry name" value="AB_hydrolase_1"/>
</dbReference>
<dbReference type="AlphaFoldDB" id="A9STM7"/>
<evidence type="ECO:0000256" key="1">
    <source>
        <dbReference type="SAM" id="Phobius"/>
    </source>
</evidence>
<dbReference type="InterPro" id="IPR029058">
    <property type="entry name" value="AB_hydrolase_fold"/>
</dbReference>
<organism evidence="3">
    <name type="scientific">Physcomitrium patens</name>
    <name type="common">Spreading-leaved earth moss</name>
    <name type="synonym">Physcomitrella patens</name>
    <dbReference type="NCBI Taxonomy" id="3218"/>
    <lineage>
        <taxon>Eukaryota</taxon>
        <taxon>Viridiplantae</taxon>
        <taxon>Streptophyta</taxon>
        <taxon>Embryophyta</taxon>
        <taxon>Bryophyta</taxon>
        <taxon>Bryophytina</taxon>
        <taxon>Bryopsida</taxon>
        <taxon>Funariidae</taxon>
        <taxon>Funariales</taxon>
        <taxon>Funariaceae</taxon>
        <taxon>Physcomitrium</taxon>
    </lineage>
</organism>
<name>A9STM7_PHYPA</name>
<dbReference type="EnsemblPlants" id="Pp3c6_29370V3.1">
    <property type="protein sequence ID" value="Pp3c6_29370V3.1"/>
    <property type="gene ID" value="Pp3c6_29370"/>
</dbReference>
<dbReference type="SUPFAM" id="SSF53474">
    <property type="entry name" value="alpha/beta-Hydrolases"/>
    <property type="match status" value="1"/>
</dbReference>
<dbReference type="Gramene" id="Pp3c6_29375V3.1">
    <property type="protein sequence ID" value="Pp3c6_29375V3.1"/>
    <property type="gene ID" value="Pp3c6_29375"/>
</dbReference>
<dbReference type="STRING" id="3218.A9STM7"/>
<dbReference type="PaxDb" id="3218-PP1S117_148V6.1"/>
<dbReference type="EnsemblPlants" id="Pp3c6_29375V3.2">
    <property type="protein sequence ID" value="Pp3c6_29375V3.2"/>
    <property type="gene ID" value="Pp3c6_29375"/>
</dbReference>
<keyword evidence="1" id="KW-1133">Transmembrane helix</keyword>
<dbReference type="PANTHER" id="PTHR43689:SF8">
    <property type="entry name" value="ALPHA_BETA-HYDROLASES SUPERFAMILY PROTEIN"/>
    <property type="match status" value="1"/>
</dbReference>
<dbReference type="GO" id="GO:0016787">
    <property type="term" value="F:hydrolase activity"/>
    <property type="evidence" value="ECO:0000318"/>
    <property type="project" value="GO_Central"/>
</dbReference>
<dbReference type="EMBL" id="ABEU02000006">
    <property type="protein sequence ID" value="PNR53261.1"/>
    <property type="molecule type" value="Genomic_DNA"/>
</dbReference>
<dbReference type="Gramene" id="Pp3c6_29370V3.1">
    <property type="protein sequence ID" value="Pp3c6_29370V3.1"/>
    <property type="gene ID" value="Pp3c6_29370"/>
</dbReference>
<dbReference type="Gramene" id="Pp3c6_29375V3.3">
    <property type="protein sequence ID" value="Pp3c6_29375V3.3"/>
    <property type="gene ID" value="Pp3c6_29375"/>
</dbReference>
<evidence type="ECO:0000259" key="2">
    <source>
        <dbReference type="Pfam" id="PF00561"/>
    </source>
</evidence>
<sequence>MGAGKGSGRGSLENLKRAGRTLFFIVNMLGSLFLSSGPLLLCIADIFTVVSAFTCCKLCFSFRADWATYSFRGSLVDIPLLSLGRSLAALCAYTVCGAPNLCHGPYLGITVISGICSTIFLSVKASMLDHFVASTASPVSLSERRHRTTLPLLFTSSAVFALLHIIVAYRARCQIRRKICFDRPNVESPRRLMSMGCLYQHIPRVSSPTISRLNDLERNMMMNPQQEDYKDLAAHLLADHDSLFMNLKGLRVHYKSVEGKVPAEVPLKNTFERSELPSYTRSLSAKSSASSSAWDPHKRPYISGSGHTTIWTPLLRSYSGENFSGYGSPSWRSSSPALNGWPAIMQHTHQGSLPSRKGHTQEKSSGVVFIHSFGGGVFSWRNVMGTVAREVGCRVVAFDRPGWGLTTRLQRYEWEKKGLPNPYELQFQVDLLLAFCQELGLTSVVLVGHSDGGALALMAAAKALKSKEYIQVEVKGVVLVGVSFDKEVVSSTARALLHTRLGSHMLRPLLRSEIAQVTNRRAWHDASKLTSEILDLYKAPLCVENWDKTLSEVYKATSAATVLPVSTAAELVGSIASVPALIVAGVQDKVVPIKNARFLTSQLPNSRLLEIQNCGHLPHEECPGAFLSAMIPFMSWHLGSNAVHSESGRGTN</sequence>
<dbReference type="EnsemblPlants" id="Pp3c6_29375V3.4">
    <property type="protein sequence ID" value="Pp3c6_29375V3.4"/>
    <property type="gene ID" value="Pp3c6_29375"/>
</dbReference>
<dbReference type="Gramene" id="Pp3c6_29375V3.2">
    <property type="protein sequence ID" value="Pp3c6_29375V3.2"/>
    <property type="gene ID" value="Pp3c6_29375"/>
</dbReference>
<feature type="domain" description="AB hydrolase-1" evidence="2">
    <location>
        <begin position="367"/>
        <end position="621"/>
    </location>
</feature>
<dbReference type="Gene3D" id="3.40.50.1820">
    <property type="entry name" value="alpha/beta hydrolase"/>
    <property type="match status" value="1"/>
</dbReference>
<reference evidence="3 5" key="2">
    <citation type="journal article" date="2018" name="Plant J.">
        <title>The Physcomitrella patens chromosome-scale assembly reveals moss genome structure and evolution.</title>
        <authorList>
            <person name="Lang D."/>
            <person name="Ullrich K.K."/>
            <person name="Murat F."/>
            <person name="Fuchs J."/>
            <person name="Jenkins J."/>
            <person name="Haas F.B."/>
            <person name="Piednoel M."/>
            <person name="Gundlach H."/>
            <person name="Van Bel M."/>
            <person name="Meyberg R."/>
            <person name="Vives C."/>
            <person name="Morata J."/>
            <person name="Symeonidi A."/>
            <person name="Hiss M."/>
            <person name="Muchero W."/>
            <person name="Kamisugi Y."/>
            <person name="Saleh O."/>
            <person name="Blanc G."/>
            <person name="Decker E.L."/>
            <person name="van Gessel N."/>
            <person name="Grimwood J."/>
            <person name="Hayes R.D."/>
            <person name="Graham S.W."/>
            <person name="Gunter L.E."/>
            <person name="McDaniel S.F."/>
            <person name="Hoernstein S.N.W."/>
            <person name="Larsson A."/>
            <person name="Li F.W."/>
            <person name="Perroud P.F."/>
            <person name="Phillips J."/>
            <person name="Ranjan P."/>
            <person name="Rokshar D.S."/>
            <person name="Rothfels C.J."/>
            <person name="Schneider L."/>
            <person name="Shu S."/>
            <person name="Stevenson D.W."/>
            <person name="Thummler F."/>
            <person name="Tillich M."/>
            <person name="Villarreal Aguilar J.C."/>
            <person name="Widiez T."/>
            <person name="Wong G.K."/>
            <person name="Wymore A."/>
            <person name="Zhang Y."/>
            <person name="Zimmer A.D."/>
            <person name="Quatrano R.S."/>
            <person name="Mayer K.F.X."/>
            <person name="Goodstein D."/>
            <person name="Casacuberta J.M."/>
            <person name="Vandepoele K."/>
            <person name="Reski R."/>
            <person name="Cuming A.C."/>
            <person name="Tuskan G.A."/>
            <person name="Maumus F."/>
            <person name="Salse J."/>
            <person name="Schmutz J."/>
            <person name="Rensing S.A."/>
        </authorList>
    </citation>
    <scope>NUCLEOTIDE SEQUENCE [LARGE SCALE GENOMIC DNA]</scope>
    <source>
        <strain evidence="4 5">cv. Gransden 2004</strain>
    </source>
</reference>
<protein>
    <recommendedName>
        <fullName evidence="2">AB hydrolase-1 domain-containing protein</fullName>
    </recommendedName>
</protein>
<dbReference type="EnsemblPlants" id="Pp3c6_29375V3.3">
    <property type="protein sequence ID" value="Pp3c6_29375V3.3"/>
    <property type="gene ID" value="Pp3c6_29375"/>
</dbReference>
<dbReference type="Pfam" id="PF00561">
    <property type="entry name" value="Abhydrolase_1"/>
    <property type="match status" value="1"/>
</dbReference>
<feature type="transmembrane region" description="Helical" evidence="1">
    <location>
        <begin position="149"/>
        <end position="169"/>
    </location>
</feature>
<evidence type="ECO:0000313" key="5">
    <source>
        <dbReference type="Proteomes" id="UP000006727"/>
    </source>
</evidence>
<evidence type="ECO:0000313" key="4">
    <source>
        <dbReference type="EnsemblPlants" id="Pp3c6_29370V3.1"/>
    </source>
</evidence>
<feature type="transmembrane region" description="Helical" evidence="1">
    <location>
        <begin position="106"/>
        <end position="128"/>
    </location>
</feature>
<proteinExistence type="predicted"/>
<dbReference type="EnsemblPlants" id="Pp3c6_29375V3.1">
    <property type="protein sequence ID" value="Pp3c6_29375V3.1"/>
    <property type="gene ID" value="Pp3c6_29375"/>
</dbReference>
<dbReference type="Gramene" id="Pp3c6_29375V3.4">
    <property type="protein sequence ID" value="Pp3c6_29375V3.4"/>
    <property type="gene ID" value="Pp3c6_29375"/>
</dbReference>
<dbReference type="RefSeq" id="XP_024377612.1">
    <property type="nucleotide sequence ID" value="XM_024521844.2"/>
</dbReference>
<dbReference type="GeneID" id="112283303"/>